<name>A0A915KYH6_ROMCU</name>
<accession>A0A915KYH6</accession>
<organism evidence="1 2">
    <name type="scientific">Romanomermis culicivorax</name>
    <name type="common">Nematode worm</name>
    <dbReference type="NCBI Taxonomy" id="13658"/>
    <lineage>
        <taxon>Eukaryota</taxon>
        <taxon>Metazoa</taxon>
        <taxon>Ecdysozoa</taxon>
        <taxon>Nematoda</taxon>
        <taxon>Enoplea</taxon>
        <taxon>Dorylaimia</taxon>
        <taxon>Mermithida</taxon>
        <taxon>Mermithoidea</taxon>
        <taxon>Mermithidae</taxon>
        <taxon>Romanomermis</taxon>
    </lineage>
</organism>
<dbReference type="Proteomes" id="UP000887565">
    <property type="component" value="Unplaced"/>
</dbReference>
<keyword evidence="1" id="KW-1185">Reference proteome</keyword>
<proteinExistence type="predicted"/>
<protein>
    <submittedName>
        <fullName evidence="2">Uncharacterized protein</fullName>
    </submittedName>
</protein>
<evidence type="ECO:0000313" key="1">
    <source>
        <dbReference type="Proteomes" id="UP000887565"/>
    </source>
</evidence>
<dbReference type="AlphaFoldDB" id="A0A915KYH6"/>
<evidence type="ECO:0000313" key="2">
    <source>
        <dbReference type="WBParaSite" id="nRc.2.0.1.t43876-RA"/>
    </source>
</evidence>
<sequence>MIRNKMRIISTLTKRIRGEEKLSMFNLFKDEKLGVFISTLLRATEDVGADDAATVLCNICRKFFDQRQLVKILNQ</sequence>
<dbReference type="WBParaSite" id="nRc.2.0.1.t43876-RA">
    <property type="protein sequence ID" value="nRc.2.0.1.t43876-RA"/>
    <property type="gene ID" value="nRc.2.0.1.g43876"/>
</dbReference>
<reference evidence="2" key="1">
    <citation type="submission" date="2022-11" db="UniProtKB">
        <authorList>
            <consortium name="WormBaseParasite"/>
        </authorList>
    </citation>
    <scope>IDENTIFICATION</scope>
</reference>